<dbReference type="RefSeq" id="WP_281144444.1">
    <property type="nucleotide sequence ID" value="NZ_CP123967.1"/>
</dbReference>
<accession>A0ABY8PW57</accession>
<evidence type="ECO:0000313" key="2">
    <source>
        <dbReference type="EMBL" id="WGT46680.1"/>
    </source>
</evidence>
<keyword evidence="3" id="KW-1185">Reference proteome</keyword>
<feature type="region of interest" description="Disordered" evidence="1">
    <location>
        <begin position="188"/>
        <end position="210"/>
    </location>
</feature>
<dbReference type="Proteomes" id="UP001244136">
    <property type="component" value="Chromosome"/>
</dbReference>
<evidence type="ECO:0000313" key="3">
    <source>
        <dbReference type="Proteomes" id="UP001244136"/>
    </source>
</evidence>
<proteinExistence type="predicted"/>
<evidence type="ECO:0000256" key="1">
    <source>
        <dbReference type="SAM" id="MobiDB-lite"/>
    </source>
</evidence>
<gene>
    <name evidence="2" type="ORF">QH948_11105</name>
</gene>
<evidence type="ECO:0008006" key="4">
    <source>
        <dbReference type="Google" id="ProtNLM"/>
    </source>
</evidence>
<name>A0ABY8PW57_9ACTN</name>
<reference evidence="2 3" key="1">
    <citation type="journal article" date="2008" name="Int. J. Syst. Evol. Microbiol.">
        <title>Tessaracoccus flavescens sp. nov., isolated from marine sediment.</title>
        <authorList>
            <person name="Lee D.W."/>
            <person name="Lee S.D."/>
        </authorList>
    </citation>
    <scope>NUCLEOTIDE SEQUENCE [LARGE SCALE GENOMIC DNA]</scope>
    <source>
        <strain evidence="2 3">T21</strain>
    </source>
</reference>
<protein>
    <recommendedName>
        <fullName evidence="4">PIN domain-containing protein</fullName>
    </recommendedName>
</protein>
<organism evidence="2 3">
    <name type="scientific">Tessaracoccus lacteus</name>
    <dbReference type="NCBI Taxonomy" id="3041766"/>
    <lineage>
        <taxon>Bacteria</taxon>
        <taxon>Bacillati</taxon>
        <taxon>Actinomycetota</taxon>
        <taxon>Actinomycetes</taxon>
        <taxon>Propionibacteriales</taxon>
        <taxon>Propionibacteriaceae</taxon>
        <taxon>Tessaracoccus</taxon>
    </lineage>
</organism>
<sequence>MSTRKTLVFIDTSSLLDSCWKGDERHGQPITHDPRKEEAFWDGELARLATNGRLVLTARNYEELVKHSNSKFKRGLADRSKYILEKLAPLIKRGTFEVVGDSNDPFADAVLLSVALKFRTQSNLMFVTQDRALANDLQKVVSFESILPRGKTMEVCRVTGSGRLKSVNSAGRSAEAAGIAPRPVAAARPAAVTNEPPAKAWWERAQGGRS</sequence>
<dbReference type="EMBL" id="CP123967">
    <property type="protein sequence ID" value="WGT46680.1"/>
    <property type="molecule type" value="Genomic_DNA"/>
</dbReference>